<sequence length="94" mass="10341">MPDLTPDLLCSRTTSSPPLLIQSLASKKPTPIWPQIWRLRITNPPTAGFANDRGGGRRCCLLVGGDGGGRFSSCGDARRRWTEKTMWLQRMGLG</sequence>
<keyword evidence="2" id="KW-1185">Reference proteome</keyword>
<name>A0ACC0MCZ2_RHOML</name>
<evidence type="ECO:0000313" key="2">
    <source>
        <dbReference type="Proteomes" id="UP001062846"/>
    </source>
</evidence>
<gene>
    <name evidence="1" type="ORF">RHMOL_Rhmol09G0139500</name>
</gene>
<organism evidence="1 2">
    <name type="scientific">Rhododendron molle</name>
    <name type="common">Chinese azalea</name>
    <name type="synonym">Azalea mollis</name>
    <dbReference type="NCBI Taxonomy" id="49168"/>
    <lineage>
        <taxon>Eukaryota</taxon>
        <taxon>Viridiplantae</taxon>
        <taxon>Streptophyta</taxon>
        <taxon>Embryophyta</taxon>
        <taxon>Tracheophyta</taxon>
        <taxon>Spermatophyta</taxon>
        <taxon>Magnoliopsida</taxon>
        <taxon>eudicotyledons</taxon>
        <taxon>Gunneridae</taxon>
        <taxon>Pentapetalae</taxon>
        <taxon>asterids</taxon>
        <taxon>Ericales</taxon>
        <taxon>Ericaceae</taxon>
        <taxon>Ericoideae</taxon>
        <taxon>Rhodoreae</taxon>
        <taxon>Rhododendron</taxon>
    </lineage>
</organism>
<dbReference type="EMBL" id="CM046396">
    <property type="protein sequence ID" value="KAI8538901.1"/>
    <property type="molecule type" value="Genomic_DNA"/>
</dbReference>
<dbReference type="Proteomes" id="UP001062846">
    <property type="component" value="Chromosome 9"/>
</dbReference>
<evidence type="ECO:0000313" key="1">
    <source>
        <dbReference type="EMBL" id="KAI8538901.1"/>
    </source>
</evidence>
<protein>
    <submittedName>
        <fullName evidence="1">Uncharacterized protein</fullName>
    </submittedName>
</protein>
<accession>A0ACC0MCZ2</accession>
<comment type="caution">
    <text evidence="1">The sequence shown here is derived from an EMBL/GenBank/DDBJ whole genome shotgun (WGS) entry which is preliminary data.</text>
</comment>
<proteinExistence type="predicted"/>
<reference evidence="1" key="1">
    <citation type="submission" date="2022-02" db="EMBL/GenBank/DDBJ databases">
        <title>Plant Genome Project.</title>
        <authorList>
            <person name="Zhang R.-G."/>
        </authorList>
    </citation>
    <scope>NUCLEOTIDE SEQUENCE</scope>
    <source>
        <strain evidence="1">AT1</strain>
    </source>
</reference>